<sequence length="602" mass="64597">MYTTAAAFLKAIVDAGITHVFVNWGNDHPAFLEELERQRVANGGKTSLEVMTSPSEFVALTAAHGFAAVTGKPAAVIVHVDVGTQALAGAVHNADRGHAPVLIFSGASPFSAHGELKGSKNEWPMWPQDVPDQAAIVRQYMRFTAQVQSGKAVAKTVLRALQFAKSEPKGPVYLWARREVMEEELDESVLTTAPDPRKWPAIAPRGLTPEVARTIAQAILNAKSPLIVTANAGRNLRAVEELQQLVTDHAIAVYASCPFALNLPYSHPCLIGSSFDGKVPPLATSDVVLVLEADVPWMEPSARELSGDARVFLVATDPLQKTYGYSHIDAEIISEADPETALQQIRASLVELTSQTNDAVKAKRSGDINQRLQKVKALHDQWMQSLAVVEASLAPDGITSTAPHILGSLREVVRAQTSSNGAKVLWLNEGVSKCPDTWDHIKPEIPGSMLMSGGSCLGWGLGAAIGAYLGGEITNKGYELIVSVVGDGDYLFGQPSTVYWMARRYETPFLTIILNNGGWASPRLSMLGIYPSGHGSKVSGRQLTVGFGPEPPDYPQIAAAAGGAWGKRVELASELRDVLTEAVKVVLHEKRCAVVDCKVESI</sequence>
<dbReference type="GO" id="GO:0005739">
    <property type="term" value="C:mitochondrion"/>
    <property type="evidence" value="ECO:0007669"/>
    <property type="project" value="UniProtKB-SubCell"/>
</dbReference>
<evidence type="ECO:0000259" key="6">
    <source>
        <dbReference type="Pfam" id="PF02776"/>
    </source>
</evidence>
<evidence type="ECO:0000313" key="8">
    <source>
        <dbReference type="Proteomes" id="UP000250043"/>
    </source>
</evidence>
<dbReference type="AlphaFoldDB" id="A0A8E2AYT7"/>
<dbReference type="GO" id="GO:0003984">
    <property type="term" value="F:acetolactate synthase activity"/>
    <property type="evidence" value="ECO:0007669"/>
    <property type="project" value="TreeGrafter"/>
</dbReference>
<proteinExistence type="inferred from homology"/>
<dbReference type="EMBL" id="KV722363">
    <property type="protein sequence ID" value="OCH92828.1"/>
    <property type="molecule type" value="Genomic_DNA"/>
</dbReference>
<keyword evidence="4" id="KW-0496">Mitochondrion</keyword>
<dbReference type="GO" id="GO:0005948">
    <property type="term" value="C:acetolactate synthase complex"/>
    <property type="evidence" value="ECO:0007669"/>
    <property type="project" value="TreeGrafter"/>
</dbReference>
<evidence type="ECO:0000256" key="4">
    <source>
        <dbReference type="ARBA" id="ARBA00023128"/>
    </source>
</evidence>
<dbReference type="GO" id="GO:0050660">
    <property type="term" value="F:flavin adenine dinucleotide binding"/>
    <property type="evidence" value="ECO:0007669"/>
    <property type="project" value="TreeGrafter"/>
</dbReference>
<dbReference type="Pfam" id="PF02775">
    <property type="entry name" value="TPP_enzyme_C"/>
    <property type="match status" value="1"/>
</dbReference>
<dbReference type="InterPro" id="IPR029035">
    <property type="entry name" value="DHS-like_NAD/FAD-binding_dom"/>
</dbReference>
<dbReference type="InterPro" id="IPR029061">
    <property type="entry name" value="THDP-binding"/>
</dbReference>
<dbReference type="InterPro" id="IPR012001">
    <property type="entry name" value="Thiamin_PyroP_enz_TPP-bd_dom"/>
</dbReference>
<evidence type="ECO:0000259" key="5">
    <source>
        <dbReference type="Pfam" id="PF02775"/>
    </source>
</evidence>
<dbReference type="Gene3D" id="3.40.50.970">
    <property type="match status" value="2"/>
</dbReference>
<name>A0A8E2AYT7_9APHY</name>
<gene>
    <name evidence="7" type="ORF">OBBRIDRAFT_790850</name>
</gene>
<dbReference type="InterPro" id="IPR011766">
    <property type="entry name" value="TPP_enzyme_TPP-bd"/>
</dbReference>
<evidence type="ECO:0000313" key="7">
    <source>
        <dbReference type="EMBL" id="OCH92828.1"/>
    </source>
</evidence>
<feature type="domain" description="Thiamine pyrophosphate enzyme TPP-binding" evidence="5">
    <location>
        <begin position="439"/>
        <end position="597"/>
    </location>
</feature>
<dbReference type="OrthoDB" id="2867507at2759"/>
<dbReference type="CDD" id="cd07035">
    <property type="entry name" value="TPP_PYR_POX_like"/>
    <property type="match status" value="1"/>
</dbReference>
<reference evidence="7 8" key="1">
    <citation type="submission" date="2016-07" db="EMBL/GenBank/DDBJ databases">
        <title>Draft genome of the white-rot fungus Obba rivulosa 3A-2.</title>
        <authorList>
            <consortium name="DOE Joint Genome Institute"/>
            <person name="Miettinen O."/>
            <person name="Riley R."/>
            <person name="Acob R."/>
            <person name="Barry K."/>
            <person name="Cullen D."/>
            <person name="De Vries R."/>
            <person name="Hainaut M."/>
            <person name="Hatakka A."/>
            <person name="Henrissat B."/>
            <person name="Hilden K."/>
            <person name="Kuo R."/>
            <person name="Labutti K."/>
            <person name="Lipzen A."/>
            <person name="Makela M.R."/>
            <person name="Sandor L."/>
            <person name="Spatafora J.W."/>
            <person name="Grigoriev I.V."/>
            <person name="Hibbett D.S."/>
        </authorList>
    </citation>
    <scope>NUCLEOTIDE SEQUENCE [LARGE SCALE GENOMIC DNA]</scope>
    <source>
        <strain evidence="7 8">3A-2</strain>
    </source>
</reference>
<dbReference type="GO" id="GO:0009099">
    <property type="term" value="P:L-valine biosynthetic process"/>
    <property type="evidence" value="ECO:0007669"/>
    <property type="project" value="TreeGrafter"/>
</dbReference>
<comment type="subcellular location">
    <subcellularLocation>
        <location evidence="1">Mitochondrion</location>
    </subcellularLocation>
</comment>
<dbReference type="Gene3D" id="3.40.50.1220">
    <property type="entry name" value="TPP-binding domain"/>
    <property type="match status" value="1"/>
</dbReference>
<keyword evidence="8" id="KW-1185">Reference proteome</keyword>
<keyword evidence="3" id="KW-0786">Thiamine pyrophosphate</keyword>
<evidence type="ECO:0000256" key="1">
    <source>
        <dbReference type="ARBA" id="ARBA00004173"/>
    </source>
</evidence>
<dbReference type="InterPro" id="IPR045229">
    <property type="entry name" value="TPP_enz"/>
</dbReference>
<evidence type="ECO:0000256" key="3">
    <source>
        <dbReference type="ARBA" id="ARBA00023052"/>
    </source>
</evidence>
<evidence type="ECO:0000256" key="2">
    <source>
        <dbReference type="ARBA" id="ARBA00007812"/>
    </source>
</evidence>
<dbReference type="SUPFAM" id="SSF52467">
    <property type="entry name" value="DHS-like NAD/FAD-binding domain"/>
    <property type="match status" value="1"/>
</dbReference>
<dbReference type="NCBIfam" id="NF006203">
    <property type="entry name" value="PRK08327.1"/>
    <property type="match status" value="1"/>
</dbReference>
<protein>
    <submittedName>
        <fullName evidence="7">Thiamin diphosphate-binding protein</fullName>
    </submittedName>
</protein>
<accession>A0A8E2AYT7</accession>
<dbReference type="SUPFAM" id="SSF52518">
    <property type="entry name" value="Thiamin diphosphate-binding fold (THDP-binding)"/>
    <property type="match status" value="2"/>
</dbReference>
<feature type="domain" description="Thiamine pyrophosphate enzyme N-terminal TPP-binding" evidence="6">
    <location>
        <begin position="3"/>
        <end position="120"/>
    </location>
</feature>
<comment type="similarity">
    <text evidence="2">Belongs to the TPP enzyme family.</text>
</comment>
<dbReference type="PANTHER" id="PTHR18968">
    <property type="entry name" value="THIAMINE PYROPHOSPHATE ENZYMES"/>
    <property type="match status" value="1"/>
</dbReference>
<dbReference type="Pfam" id="PF02776">
    <property type="entry name" value="TPP_enzyme_N"/>
    <property type="match status" value="1"/>
</dbReference>
<organism evidence="7 8">
    <name type="scientific">Obba rivulosa</name>
    <dbReference type="NCBI Taxonomy" id="1052685"/>
    <lineage>
        <taxon>Eukaryota</taxon>
        <taxon>Fungi</taxon>
        <taxon>Dikarya</taxon>
        <taxon>Basidiomycota</taxon>
        <taxon>Agaricomycotina</taxon>
        <taxon>Agaricomycetes</taxon>
        <taxon>Polyporales</taxon>
        <taxon>Gelatoporiaceae</taxon>
        <taxon>Obba</taxon>
    </lineage>
</organism>
<dbReference type="Proteomes" id="UP000250043">
    <property type="component" value="Unassembled WGS sequence"/>
</dbReference>
<dbReference type="PANTHER" id="PTHR18968:SF164">
    <property type="entry name" value="PYRUVATE DECARBOXYLASE"/>
    <property type="match status" value="1"/>
</dbReference>
<dbReference type="GO" id="GO:0030976">
    <property type="term" value="F:thiamine pyrophosphate binding"/>
    <property type="evidence" value="ECO:0007669"/>
    <property type="project" value="InterPro"/>
</dbReference>
<dbReference type="GO" id="GO:0009097">
    <property type="term" value="P:isoleucine biosynthetic process"/>
    <property type="evidence" value="ECO:0007669"/>
    <property type="project" value="TreeGrafter"/>
</dbReference>